<dbReference type="RefSeq" id="WP_131912817.1">
    <property type="nucleotide sequence ID" value="NZ_OU594967.1"/>
</dbReference>
<name>A0A4R1JLG9_9GAMM</name>
<comment type="subcellular location">
    <subcellularLocation>
        <location evidence="1">Cell inner membrane</location>
        <topology evidence="1">Multi-pass membrane protein</topology>
    </subcellularLocation>
</comment>
<dbReference type="OrthoDB" id="7066670at2"/>
<evidence type="ECO:0000256" key="9">
    <source>
        <dbReference type="SAM" id="Phobius"/>
    </source>
</evidence>
<dbReference type="NCBIfam" id="NF002493">
    <property type="entry name" value="PRK01816.1"/>
    <property type="match status" value="1"/>
</dbReference>
<sequence length="148" mass="17058">MSDFSTAIKDGVHYAKHWPSEPALASIFIEHRVISMIPWVNKVMPALAVITLLLPYLGQQMHMLPQSAVFAVLFLSAPFHVYYWLGHRSKTLLPPSLARWYRELHHKLKLANESIQPIVQNPRYIELADILSKAFERFDRGFVIYGDS</sequence>
<keyword evidence="11" id="KW-1185">Reference proteome</keyword>
<protein>
    <recommendedName>
        <fullName evidence="3">UPF0208 membrane protein YfbV</fullName>
    </recommendedName>
</protein>
<proteinExistence type="inferred from homology"/>
<keyword evidence="5" id="KW-0997">Cell inner membrane</keyword>
<dbReference type="InterPro" id="IPR007334">
    <property type="entry name" value="UPF0208"/>
</dbReference>
<reference evidence="10 11" key="1">
    <citation type="submission" date="2019-03" db="EMBL/GenBank/DDBJ databases">
        <title>Genomic Encyclopedia of Type Strains, Phase IV (KMG-IV): sequencing the most valuable type-strain genomes for metagenomic binning, comparative biology and taxonomic classification.</title>
        <authorList>
            <person name="Goeker M."/>
        </authorList>
    </citation>
    <scope>NUCLEOTIDE SEQUENCE [LARGE SCALE GENOMIC DNA]</scope>
    <source>
        <strain evidence="10 11">DSM 18577</strain>
    </source>
</reference>
<dbReference type="Proteomes" id="UP000295565">
    <property type="component" value="Unassembled WGS sequence"/>
</dbReference>
<dbReference type="AlphaFoldDB" id="A0A4R1JLG9"/>
<evidence type="ECO:0000313" key="11">
    <source>
        <dbReference type="Proteomes" id="UP000295565"/>
    </source>
</evidence>
<dbReference type="EMBL" id="SMGD01000013">
    <property type="protein sequence ID" value="TCK51904.1"/>
    <property type="molecule type" value="Genomic_DNA"/>
</dbReference>
<dbReference type="Pfam" id="PF04217">
    <property type="entry name" value="DUF412"/>
    <property type="match status" value="1"/>
</dbReference>
<keyword evidence="7 9" id="KW-1133">Transmembrane helix</keyword>
<evidence type="ECO:0000256" key="8">
    <source>
        <dbReference type="ARBA" id="ARBA00023136"/>
    </source>
</evidence>
<keyword evidence="6 9" id="KW-0812">Transmembrane</keyword>
<evidence type="ECO:0000256" key="7">
    <source>
        <dbReference type="ARBA" id="ARBA00022989"/>
    </source>
</evidence>
<feature type="transmembrane region" description="Helical" evidence="9">
    <location>
        <begin position="63"/>
        <end position="85"/>
    </location>
</feature>
<evidence type="ECO:0000256" key="2">
    <source>
        <dbReference type="ARBA" id="ARBA00009474"/>
    </source>
</evidence>
<organism evidence="10 11">
    <name type="scientific">Celerinatantimonas diazotrophica</name>
    <dbReference type="NCBI Taxonomy" id="412034"/>
    <lineage>
        <taxon>Bacteria</taxon>
        <taxon>Pseudomonadati</taxon>
        <taxon>Pseudomonadota</taxon>
        <taxon>Gammaproteobacteria</taxon>
        <taxon>Celerinatantimonadaceae</taxon>
        <taxon>Celerinatantimonas</taxon>
    </lineage>
</organism>
<evidence type="ECO:0000256" key="1">
    <source>
        <dbReference type="ARBA" id="ARBA00004429"/>
    </source>
</evidence>
<evidence type="ECO:0000256" key="4">
    <source>
        <dbReference type="ARBA" id="ARBA00022475"/>
    </source>
</evidence>
<accession>A0A4R1JLG9</accession>
<keyword evidence="4" id="KW-1003">Cell membrane</keyword>
<evidence type="ECO:0000256" key="3">
    <source>
        <dbReference type="ARBA" id="ARBA00018831"/>
    </source>
</evidence>
<evidence type="ECO:0000313" key="10">
    <source>
        <dbReference type="EMBL" id="TCK51904.1"/>
    </source>
</evidence>
<feature type="transmembrane region" description="Helical" evidence="9">
    <location>
        <begin position="39"/>
        <end position="57"/>
    </location>
</feature>
<evidence type="ECO:0000256" key="5">
    <source>
        <dbReference type="ARBA" id="ARBA00022519"/>
    </source>
</evidence>
<dbReference type="GO" id="GO:0005886">
    <property type="term" value="C:plasma membrane"/>
    <property type="evidence" value="ECO:0007669"/>
    <property type="project" value="UniProtKB-SubCell"/>
</dbReference>
<evidence type="ECO:0000256" key="6">
    <source>
        <dbReference type="ARBA" id="ARBA00022692"/>
    </source>
</evidence>
<comment type="similarity">
    <text evidence="2">Belongs to the UPF0208 family.</text>
</comment>
<gene>
    <name evidence="10" type="ORF">EV690_1991</name>
</gene>
<comment type="caution">
    <text evidence="10">The sequence shown here is derived from an EMBL/GenBank/DDBJ whole genome shotgun (WGS) entry which is preliminary data.</text>
</comment>
<keyword evidence="8 9" id="KW-0472">Membrane</keyword>